<evidence type="ECO:0000313" key="1">
    <source>
        <dbReference type="EMBL" id="VVA97878.1"/>
    </source>
</evidence>
<name>A0A565B884_9BRAS</name>
<gene>
    <name evidence="1" type="ORF">ANE_LOCUS8323</name>
</gene>
<dbReference type="AlphaFoldDB" id="A0A565B884"/>
<dbReference type="Proteomes" id="UP000489600">
    <property type="component" value="Unassembled WGS sequence"/>
</dbReference>
<dbReference type="EMBL" id="CABITT030000003">
    <property type="protein sequence ID" value="VVA97878.1"/>
    <property type="molecule type" value="Genomic_DNA"/>
</dbReference>
<comment type="caution">
    <text evidence="1">The sequence shown here is derived from an EMBL/GenBank/DDBJ whole genome shotgun (WGS) entry which is preliminary data.</text>
</comment>
<keyword evidence="2" id="KW-1185">Reference proteome</keyword>
<organism evidence="1 2">
    <name type="scientific">Arabis nemorensis</name>
    <dbReference type="NCBI Taxonomy" id="586526"/>
    <lineage>
        <taxon>Eukaryota</taxon>
        <taxon>Viridiplantae</taxon>
        <taxon>Streptophyta</taxon>
        <taxon>Embryophyta</taxon>
        <taxon>Tracheophyta</taxon>
        <taxon>Spermatophyta</taxon>
        <taxon>Magnoliopsida</taxon>
        <taxon>eudicotyledons</taxon>
        <taxon>Gunneridae</taxon>
        <taxon>Pentapetalae</taxon>
        <taxon>rosids</taxon>
        <taxon>malvids</taxon>
        <taxon>Brassicales</taxon>
        <taxon>Brassicaceae</taxon>
        <taxon>Arabideae</taxon>
        <taxon>Arabis</taxon>
    </lineage>
</organism>
<reference evidence="1" key="1">
    <citation type="submission" date="2019-07" db="EMBL/GenBank/DDBJ databases">
        <authorList>
            <person name="Dittberner H."/>
        </authorList>
    </citation>
    <scope>NUCLEOTIDE SEQUENCE [LARGE SCALE GENOMIC DNA]</scope>
</reference>
<accession>A0A565B884</accession>
<evidence type="ECO:0000313" key="2">
    <source>
        <dbReference type="Proteomes" id="UP000489600"/>
    </source>
</evidence>
<sequence length="85" mass="9761">MEGGRNREKLVRIREEILKKRRCGKLPGDKHHLCSQSMVAVSFQVALPYCEFSLSMSSVANMTHVFLQNTPNNFICLFNLLSFKD</sequence>
<proteinExistence type="predicted"/>
<protein>
    <submittedName>
        <fullName evidence="1">Uncharacterized protein</fullName>
    </submittedName>
</protein>
<dbReference type="OrthoDB" id="10056939at2759"/>